<keyword evidence="2" id="KW-0418">Kinase</keyword>
<dbReference type="PANTHER" id="PTHR18964">
    <property type="entry name" value="ROK (REPRESSOR, ORF, KINASE) FAMILY"/>
    <property type="match status" value="1"/>
</dbReference>
<dbReference type="PANTHER" id="PTHR18964:SF149">
    <property type="entry name" value="BIFUNCTIONAL UDP-N-ACETYLGLUCOSAMINE 2-EPIMERASE_N-ACETYLMANNOSAMINE KINASE"/>
    <property type="match status" value="1"/>
</dbReference>
<reference evidence="2" key="1">
    <citation type="journal article" date="2014" name="Int. J. Syst. Evol. Microbiol.">
        <title>Complete genome sequence of Corynebacterium casei LMG S-19264T (=DSM 44701T), isolated from a smear-ripened cheese.</title>
        <authorList>
            <consortium name="US DOE Joint Genome Institute (JGI-PGF)"/>
            <person name="Walter F."/>
            <person name="Albersmeier A."/>
            <person name="Kalinowski J."/>
            <person name="Ruckert C."/>
        </authorList>
    </citation>
    <scope>NUCLEOTIDE SEQUENCE</scope>
    <source>
        <strain evidence="2">CGMCC 1.15367</strain>
    </source>
</reference>
<comment type="similarity">
    <text evidence="1">Belongs to the ROK (NagC/XylR) family.</text>
</comment>
<dbReference type="InterPro" id="IPR043129">
    <property type="entry name" value="ATPase_NBD"/>
</dbReference>
<dbReference type="RefSeq" id="WP_188907841.1">
    <property type="nucleotide sequence ID" value="NZ_BMIQ01000002.1"/>
</dbReference>
<keyword evidence="3" id="KW-1185">Reference proteome</keyword>
<evidence type="ECO:0000256" key="1">
    <source>
        <dbReference type="ARBA" id="ARBA00006479"/>
    </source>
</evidence>
<dbReference type="InterPro" id="IPR000600">
    <property type="entry name" value="ROK"/>
</dbReference>
<comment type="caution">
    <text evidence="2">The sequence shown here is derived from an EMBL/GenBank/DDBJ whole genome shotgun (WGS) entry which is preliminary data.</text>
</comment>
<proteinExistence type="inferred from homology"/>
<organism evidence="2 3">
    <name type="scientific">Aureimonas endophytica</name>
    <dbReference type="NCBI Taxonomy" id="2027858"/>
    <lineage>
        <taxon>Bacteria</taxon>
        <taxon>Pseudomonadati</taxon>
        <taxon>Pseudomonadota</taxon>
        <taxon>Alphaproteobacteria</taxon>
        <taxon>Hyphomicrobiales</taxon>
        <taxon>Aurantimonadaceae</taxon>
        <taxon>Aureimonas</taxon>
    </lineage>
</organism>
<reference evidence="2" key="2">
    <citation type="submission" date="2020-09" db="EMBL/GenBank/DDBJ databases">
        <authorList>
            <person name="Sun Q."/>
            <person name="Zhou Y."/>
        </authorList>
    </citation>
    <scope>NUCLEOTIDE SEQUENCE</scope>
    <source>
        <strain evidence="2">CGMCC 1.15367</strain>
    </source>
</reference>
<dbReference type="InterPro" id="IPR049874">
    <property type="entry name" value="ROK_cs"/>
</dbReference>
<dbReference type="Proteomes" id="UP000644699">
    <property type="component" value="Unassembled WGS sequence"/>
</dbReference>
<keyword evidence="2" id="KW-0808">Transferase</keyword>
<dbReference type="Pfam" id="PF00480">
    <property type="entry name" value="ROK"/>
    <property type="match status" value="1"/>
</dbReference>
<dbReference type="AlphaFoldDB" id="A0A916ZIA5"/>
<sequence>MASPPIVLPEAYRPKAVPAGGVAGVCADIGGSFIKASRLAADGALQPEIRVPTPAADWPGFCEALGALCAGLPAGVPLSLSIAGVFDPRSGIAKVANIPCIDGRRLGADLEAALGRPVAIANDADCFVLAEALLGAGAGHPVVFGVILGTGVGGGLVAGGRIVEGAGGVAGEWGHGPVIRPAAPGAPPAPAFACGCGQTGCIDTVGSARGLERLDLFLHGEARDSRVIVESWQAGEATAGAVVALWLDLLSGPLAMIVNATGASAVPVAGGLANSAELLALLDGAVRRGILRRMDQPLVTATQLGPNAGLLGAALRLGSTAG</sequence>
<accession>A0A916ZIA5</accession>
<dbReference type="Gene3D" id="3.30.420.40">
    <property type="match status" value="2"/>
</dbReference>
<dbReference type="GO" id="GO:0016301">
    <property type="term" value="F:kinase activity"/>
    <property type="evidence" value="ECO:0007669"/>
    <property type="project" value="UniProtKB-KW"/>
</dbReference>
<gene>
    <name evidence="2" type="ORF">GCM10011390_17590</name>
</gene>
<evidence type="ECO:0000313" key="3">
    <source>
        <dbReference type="Proteomes" id="UP000644699"/>
    </source>
</evidence>
<dbReference type="PROSITE" id="PS01125">
    <property type="entry name" value="ROK"/>
    <property type="match status" value="1"/>
</dbReference>
<name>A0A916ZIA5_9HYPH</name>
<evidence type="ECO:0000313" key="2">
    <source>
        <dbReference type="EMBL" id="GGD99298.1"/>
    </source>
</evidence>
<protein>
    <submittedName>
        <fullName evidence="2">N-acetylglucosamine kinase</fullName>
    </submittedName>
</protein>
<dbReference type="SUPFAM" id="SSF53067">
    <property type="entry name" value="Actin-like ATPase domain"/>
    <property type="match status" value="1"/>
</dbReference>
<dbReference type="EMBL" id="BMIQ01000002">
    <property type="protein sequence ID" value="GGD99298.1"/>
    <property type="molecule type" value="Genomic_DNA"/>
</dbReference>